<sequence>MQKVYIYLENGIFLEANSFGADGTSVGEIVFNTSLTGYQEIVTDPSYAGQFVTFTMPEIGVVGANAQDMESRGAYCKGIIVRSYQKRESNFRADEPLDTLLKRYGVLGICNIDTRYITKTLRDEGAMMMIASTIISDKDELKKILENSPRIEDINYIEEVSTKKSYIHNQSTYDIKRFEYKTPNTTSKILALDFGVKRNILNELTNVGLEVEVTPNSISSSEIINRFKDGEISGVFLSNGPGDPLILKEEQSKIRDLIDAKIPMFGICLGHQLLSIAHGYDTYKLKFGHHGGNHPVQNRESNRVEITAQNHNYNVPDNITEIASVTHINLFDNTIEGLKYNDSPIISVQHHPEASPGPNESAYIFKEFSNLIKG</sequence>
<evidence type="ECO:0000256" key="1">
    <source>
        <dbReference type="ARBA" id="ARBA00004812"/>
    </source>
</evidence>
<evidence type="ECO:0000256" key="4">
    <source>
        <dbReference type="ARBA" id="ARBA00012738"/>
    </source>
</evidence>
<keyword evidence="9" id="KW-0665">Pyrimidine biosynthesis</keyword>
<dbReference type="Pfam" id="PF00988">
    <property type="entry name" value="CPSase_sm_chain"/>
    <property type="match status" value="1"/>
</dbReference>
<keyword evidence="6" id="KW-0547">Nucleotide-binding</keyword>
<dbReference type="EC" id="6.3.5.5" evidence="4"/>
<dbReference type="Gene3D" id="3.40.50.880">
    <property type="match status" value="1"/>
</dbReference>
<dbReference type="PANTHER" id="PTHR43418:SF7">
    <property type="entry name" value="CARBAMOYL-PHOSPHATE SYNTHASE SMALL CHAIN"/>
    <property type="match status" value="1"/>
</dbReference>
<evidence type="ECO:0000256" key="8">
    <source>
        <dbReference type="ARBA" id="ARBA00022962"/>
    </source>
</evidence>
<comment type="catalytic activity">
    <reaction evidence="12">
        <text>L-glutamine + H2O = L-glutamate + NH4(+)</text>
        <dbReference type="Rhea" id="RHEA:15889"/>
        <dbReference type="ChEBI" id="CHEBI:15377"/>
        <dbReference type="ChEBI" id="CHEBI:28938"/>
        <dbReference type="ChEBI" id="CHEBI:29985"/>
        <dbReference type="ChEBI" id="CHEBI:58359"/>
    </reaction>
</comment>
<dbReference type="GO" id="GO:0006221">
    <property type="term" value="P:pyrimidine nucleotide biosynthetic process"/>
    <property type="evidence" value="ECO:0007669"/>
    <property type="project" value="UniProtKB-KW"/>
</dbReference>
<dbReference type="EMBL" id="FRYL01000031">
    <property type="protein sequence ID" value="SHO81182.1"/>
    <property type="molecule type" value="Genomic_DNA"/>
</dbReference>
<comment type="pathway">
    <text evidence="2">Amino-acid biosynthesis; L-arginine biosynthesis; carbamoyl phosphate from bicarbonate: step 1/1.</text>
</comment>
<accession>A0A1W1EK60</accession>
<dbReference type="SMART" id="SM01097">
    <property type="entry name" value="CPSase_sm_chain"/>
    <property type="match status" value="1"/>
</dbReference>
<dbReference type="GO" id="GO:0005524">
    <property type="term" value="F:ATP binding"/>
    <property type="evidence" value="ECO:0007669"/>
    <property type="project" value="UniProtKB-KW"/>
</dbReference>
<comment type="similarity">
    <text evidence="3">Belongs to the CarA family.</text>
</comment>
<evidence type="ECO:0000256" key="10">
    <source>
        <dbReference type="ARBA" id="ARBA00044340"/>
    </source>
</evidence>
<reference evidence="14" key="1">
    <citation type="submission" date="2016-10" db="EMBL/GenBank/DDBJ databases">
        <authorList>
            <person name="de Groot N.N."/>
        </authorList>
    </citation>
    <scope>NUCLEOTIDE SEQUENCE</scope>
</reference>
<dbReference type="SUPFAM" id="SSF52317">
    <property type="entry name" value="Class I glutamine amidotransferase-like"/>
    <property type="match status" value="1"/>
</dbReference>
<dbReference type="FunFam" id="3.50.30.20:FF:000001">
    <property type="entry name" value="Carbamoyl-phosphate synthase small chain"/>
    <property type="match status" value="1"/>
</dbReference>
<dbReference type="InterPro" id="IPR017926">
    <property type="entry name" value="GATASE"/>
</dbReference>
<dbReference type="PANTHER" id="PTHR43418">
    <property type="entry name" value="MULTIFUNCTIONAL TRYPTOPHAN BIOSYNTHESIS PROTEIN-RELATED"/>
    <property type="match status" value="1"/>
</dbReference>
<dbReference type="Pfam" id="PF00117">
    <property type="entry name" value="GATase"/>
    <property type="match status" value="1"/>
</dbReference>
<evidence type="ECO:0000256" key="12">
    <source>
        <dbReference type="ARBA" id="ARBA00049285"/>
    </source>
</evidence>
<comment type="pathway">
    <text evidence="1">Pyrimidine metabolism; UMP biosynthesis via de novo pathway; (S)-dihydroorotate from bicarbonate: step 1/3.</text>
</comment>
<keyword evidence="7" id="KW-0067">ATP-binding</keyword>
<dbReference type="Gene3D" id="3.50.30.20">
    <property type="entry name" value="Carbamoyl-phosphate synthase small subunit, N-terminal domain"/>
    <property type="match status" value="1"/>
</dbReference>
<dbReference type="PRINTS" id="PR00099">
    <property type="entry name" value="CPSGATASE"/>
</dbReference>
<evidence type="ECO:0000256" key="6">
    <source>
        <dbReference type="ARBA" id="ARBA00022741"/>
    </source>
</evidence>
<dbReference type="SUPFAM" id="SSF52021">
    <property type="entry name" value="Carbamoyl phosphate synthetase, small subunit N-terminal domain"/>
    <property type="match status" value="1"/>
</dbReference>
<dbReference type="InterPro" id="IPR050472">
    <property type="entry name" value="Anth_synth/Amidotransfase"/>
</dbReference>
<evidence type="ECO:0000256" key="11">
    <source>
        <dbReference type="ARBA" id="ARBA00048816"/>
    </source>
</evidence>
<dbReference type="GO" id="GO:0006207">
    <property type="term" value="P:'de novo' pyrimidine nucleobase biosynthetic process"/>
    <property type="evidence" value="ECO:0007669"/>
    <property type="project" value="InterPro"/>
</dbReference>
<dbReference type="InterPro" id="IPR029062">
    <property type="entry name" value="Class_I_gatase-like"/>
</dbReference>
<dbReference type="InterPro" id="IPR035686">
    <property type="entry name" value="CPSase_GATase1"/>
</dbReference>
<proteinExistence type="inferred from homology"/>
<keyword evidence="8" id="KW-0315">Glutamine amidotransferase</keyword>
<feature type="domain" description="Carbamoyl-phosphate synthase small subunit N-terminal" evidence="13">
    <location>
        <begin position="2"/>
        <end position="132"/>
    </location>
</feature>
<dbReference type="CDD" id="cd01744">
    <property type="entry name" value="GATase1_CPSase"/>
    <property type="match status" value="1"/>
</dbReference>
<dbReference type="NCBIfam" id="TIGR01368">
    <property type="entry name" value="CPSaseIIsmall"/>
    <property type="match status" value="1"/>
</dbReference>
<dbReference type="GO" id="GO:0004359">
    <property type="term" value="F:glutaminase activity"/>
    <property type="evidence" value="ECO:0007669"/>
    <property type="project" value="RHEA"/>
</dbReference>
<name>A0A1W1EK60_9ZZZZ</name>
<evidence type="ECO:0000313" key="14">
    <source>
        <dbReference type="EMBL" id="SHO81182.1"/>
    </source>
</evidence>
<evidence type="ECO:0000259" key="13">
    <source>
        <dbReference type="SMART" id="SM01097"/>
    </source>
</evidence>
<dbReference type="InterPro" id="IPR006274">
    <property type="entry name" value="CarbamoylP_synth_ssu"/>
</dbReference>
<keyword evidence="5 14" id="KW-0436">Ligase</keyword>
<dbReference type="PRINTS" id="PR00097">
    <property type="entry name" value="ANTSNTHASEII"/>
</dbReference>
<dbReference type="NCBIfam" id="NF009475">
    <property type="entry name" value="PRK12838.1"/>
    <property type="match status" value="1"/>
</dbReference>
<organism evidence="14">
    <name type="scientific">hydrothermal vent metagenome</name>
    <dbReference type="NCBI Taxonomy" id="652676"/>
    <lineage>
        <taxon>unclassified sequences</taxon>
        <taxon>metagenomes</taxon>
        <taxon>ecological metagenomes</taxon>
    </lineage>
</organism>
<dbReference type="HAMAP" id="MF_01209">
    <property type="entry name" value="CPSase_S_chain"/>
    <property type="match status" value="1"/>
</dbReference>
<comment type="catalytic activity">
    <reaction evidence="11">
        <text>hydrogencarbonate + L-glutamine + 2 ATP + H2O = carbamoyl phosphate + L-glutamate + 2 ADP + phosphate + 2 H(+)</text>
        <dbReference type="Rhea" id="RHEA:18633"/>
        <dbReference type="ChEBI" id="CHEBI:15377"/>
        <dbReference type="ChEBI" id="CHEBI:15378"/>
        <dbReference type="ChEBI" id="CHEBI:17544"/>
        <dbReference type="ChEBI" id="CHEBI:29985"/>
        <dbReference type="ChEBI" id="CHEBI:30616"/>
        <dbReference type="ChEBI" id="CHEBI:43474"/>
        <dbReference type="ChEBI" id="CHEBI:58228"/>
        <dbReference type="ChEBI" id="CHEBI:58359"/>
        <dbReference type="ChEBI" id="CHEBI:456216"/>
        <dbReference type="EC" id="6.3.5.5"/>
    </reaction>
</comment>
<evidence type="ECO:0000256" key="7">
    <source>
        <dbReference type="ARBA" id="ARBA00022840"/>
    </source>
</evidence>
<evidence type="ECO:0000256" key="3">
    <source>
        <dbReference type="ARBA" id="ARBA00007800"/>
    </source>
</evidence>
<evidence type="ECO:0000256" key="2">
    <source>
        <dbReference type="ARBA" id="ARBA00005077"/>
    </source>
</evidence>
<evidence type="ECO:0000256" key="9">
    <source>
        <dbReference type="ARBA" id="ARBA00022975"/>
    </source>
</evidence>
<dbReference type="PROSITE" id="PS51273">
    <property type="entry name" value="GATASE_TYPE_1"/>
    <property type="match status" value="1"/>
</dbReference>
<dbReference type="GO" id="GO:0004088">
    <property type="term" value="F:carbamoyl-phosphate synthase (glutamine-hydrolyzing) activity"/>
    <property type="evidence" value="ECO:0007669"/>
    <property type="project" value="UniProtKB-EC"/>
</dbReference>
<dbReference type="InterPro" id="IPR036480">
    <property type="entry name" value="CarbP_synth_ssu_N_sf"/>
</dbReference>
<dbReference type="PRINTS" id="PR00096">
    <property type="entry name" value="GATASE"/>
</dbReference>
<protein>
    <recommendedName>
        <fullName evidence="4">carbamoyl-phosphate synthase (glutamine-hydrolyzing)</fullName>
        <ecNumber evidence="4">6.3.5.5</ecNumber>
    </recommendedName>
    <alternativeName>
        <fullName evidence="10">Arginine-specific carbamoyl phosphate synthetase, glutamine chain</fullName>
    </alternativeName>
</protein>
<dbReference type="AlphaFoldDB" id="A0A1W1EK60"/>
<gene>
    <name evidence="14" type="ORF">MNB_SV-15-1566</name>
</gene>
<dbReference type="InterPro" id="IPR002474">
    <property type="entry name" value="CarbamoylP_synth_ssu_N"/>
</dbReference>
<evidence type="ECO:0000256" key="5">
    <source>
        <dbReference type="ARBA" id="ARBA00022598"/>
    </source>
</evidence>
<dbReference type="GO" id="GO:0006541">
    <property type="term" value="P:glutamine metabolic process"/>
    <property type="evidence" value="ECO:0007669"/>
    <property type="project" value="InterPro"/>
</dbReference>